<evidence type="ECO:0000256" key="6">
    <source>
        <dbReference type="ARBA" id="ARBA00023077"/>
    </source>
</evidence>
<evidence type="ECO:0000256" key="8">
    <source>
        <dbReference type="ARBA" id="ARBA00023170"/>
    </source>
</evidence>
<keyword evidence="4" id="KW-0812">Transmembrane</keyword>
<dbReference type="PANTHER" id="PTHR30069:SF29">
    <property type="entry name" value="HEMOGLOBIN AND HEMOGLOBIN-HAPTOGLOBIN-BINDING PROTEIN 1-RELATED"/>
    <property type="match status" value="1"/>
</dbReference>
<comment type="similarity">
    <text evidence="10">Belongs to the TonB-dependent receptor family.</text>
</comment>
<feature type="domain" description="TonB-dependent receptor-like beta-barrel" evidence="11">
    <location>
        <begin position="339"/>
        <end position="756"/>
    </location>
</feature>
<keyword evidence="7 10" id="KW-0472">Membrane</keyword>
<dbReference type="InterPro" id="IPR039426">
    <property type="entry name" value="TonB-dep_rcpt-like"/>
</dbReference>
<evidence type="ECO:0000313" key="13">
    <source>
        <dbReference type="EMBL" id="QMV69756.1"/>
    </source>
</evidence>
<dbReference type="Gene3D" id="2.40.170.20">
    <property type="entry name" value="TonB-dependent receptor, beta-barrel domain"/>
    <property type="match status" value="1"/>
</dbReference>
<dbReference type="GO" id="GO:0044718">
    <property type="term" value="P:siderophore transmembrane transport"/>
    <property type="evidence" value="ECO:0007669"/>
    <property type="project" value="TreeGrafter"/>
</dbReference>
<evidence type="ECO:0000256" key="9">
    <source>
        <dbReference type="ARBA" id="ARBA00023237"/>
    </source>
</evidence>
<evidence type="ECO:0000256" key="3">
    <source>
        <dbReference type="ARBA" id="ARBA00022452"/>
    </source>
</evidence>
<dbReference type="GO" id="GO:0009279">
    <property type="term" value="C:cell outer membrane"/>
    <property type="evidence" value="ECO:0007669"/>
    <property type="project" value="UniProtKB-SubCell"/>
</dbReference>
<dbReference type="SUPFAM" id="SSF56935">
    <property type="entry name" value="Porins"/>
    <property type="match status" value="1"/>
</dbReference>
<protein>
    <submittedName>
        <fullName evidence="13">TonB-dependent receptor</fullName>
    </submittedName>
</protein>
<keyword evidence="6 10" id="KW-0798">TonB box</keyword>
<dbReference type="InterPro" id="IPR012910">
    <property type="entry name" value="Plug_dom"/>
</dbReference>
<dbReference type="Proteomes" id="UP000515450">
    <property type="component" value="Chromosome"/>
</dbReference>
<dbReference type="InterPro" id="IPR000531">
    <property type="entry name" value="Beta-barrel_TonB"/>
</dbReference>
<evidence type="ECO:0000259" key="12">
    <source>
        <dbReference type="Pfam" id="PF07715"/>
    </source>
</evidence>
<keyword evidence="14" id="KW-1185">Reference proteome</keyword>
<dbReference type="InterPro" id="IPR037066">
    <property type="entry name" value="Plug_dom_sf"/>
</dbReference>
<evidence type="ECO:0000313" key="14">
    <source>
        <dbReference type="Proteomes" id="UP000515450"/>
    </source>
</evidence>
<dbReference type="InterPro" id="IPR036942">
    <property type="entry name" value="Beta-barrel_TonB_sf"/>
</dbReference>
<keyword evidence="8 13" id="KW-0675">Receptor</keyword>
<keyword evidence="3" id="KW-1134">Transmembrane beta strand</keyword>
<keyword evidence="9" id="KW-0998">Cell outer membrane</keyword>
<dbReference type="Gene3D" id="2.170.130.10">
    <property type="entry name" value="TonB-dependent receptor, plug domain"/>
    <property type="match status" value="1"/>
</dbReference>
<dbReference type="SUPFAM" id="SSF49464">
    <property type="entry name" value="Carboxypeptidase regulatory domain-like"/>
    <property type="match status" value="1"/>
</dbReference>
<dbReference type="AlphaFoldDB" id="A0A7G5E6Y1"/>
<accession>A0A7G5E6Y1</accession>
<sequence length="912" mass="101895">MKKKLTVFALCGMGLMAEAQERFYGLVKDEHGLPLPFASVTLLNNNTSYMSDRSGNFDFDVQARDSIRIKVVYLGKQSATLNFPREQPPARKTIVLRDLSLKLEEVNILPDVNDKGRSNSSIQIDRQAIDQLQAFSLVDVMNALPGKKTVPLDLNSLSTLTLRGGGLSGSAFDLNNSQGIAIIIDDMRLSNDANLQTRGLSRGGLNGSTITSYAYRDSYFGNKGVQSYDTPFQGIDLRDIPVNNIEKIEVIQGIAPARYGEVTNGAVIVDRQAGKSPYVASFNINGGSTSSSISKGFLLSPKWGALNFSTNWTYSNADPKDKVKSFHRYSQSMLWTNVFGKVKNTLSFDYTGRNDSRRQDPDDNSLRSSKFTNNTFSFNNRMGIQIGQTWMKNLKVNSSISLGKQESYASYAINRGLTPIASLDTTGIYEGKYVVLSTMTEELIIGKPVTAAINLSANGEAQSGEVQHNFNYGISFNYSNNGGQGVVSDPERPRLIGSNQQNLRPYSFEYIPSSKNWSAYIEDQVNITLGKRTLSNQIGLRYDVQNGYGTLQPRINSRLQWNKHWTFTGALGIASKAPSLAQLYPGPTYIDYDLITASTGGVDPSLYLLYTDKIQIDNSKLKPSKSLQIEFGVVHNNRWFNSSLYAYYKKNSAGFYATTNLRRYELPQYTVWLNETTNKFEYAPTGATLVTGGFIDHQLTNGLSSESYGFEWYLSTPKIPAIATSFSLNTSYSYTKATNAVNEAVTPANRIYFDDNRYIKTLYYEPSRESAKSLLSKFNTVTHFSRIGFIINFSLDINILNQSNTLSSSDPVAYLTDDIRYHKLTADEANTAPFNTLIRQTKDSKKVNTPFVYTTMNMGFEKEIRKNFRVNMRVYNLLDLRPYKLTTLDNGIDNIFNPNTKPSLTIGTTLKF</sequence>
<evidence type="ECO:0000256" key="1">
    <source>
        <dbReference type="ARBA" id="ARBA00004571"/>
    </source>
</evidence>
<keyword evidence="2" id="KW-0813">Transport</keyword>
<evidence type="ECO:0000256" key="2">
    <source>
        <dbReference type="ARBA" id="ARBA00022448"/>
    </source>
</evidence>
<feature type="domain" description="TonB-dependent receptor plug" evidence="12">
    <location>
        <begin position="120"/>
        <end position="266"/>
    </location>
</feature>
<proteinExistence type="inferred from homology"/>
<dbReference type="GO" id="GO:0015344">
    <property type="term" value="F:siderophore uptake transmembrane transporter activity"/>
    <property type="evidence" value="ECO:0007669"/>
    <property type="project" value="TreeGrafter"/>
</dbReference>
<gene>
    <name evidence="13" type="ORF">HS960_19795</name>
</gene>
<name>A0A7G5E6Y1_9SPHI</name>
<evidence type="ECO:0000259" key="11">
    <source>
        <dbReference type="Pfam" id="PF00593"/>
    </source>
</evidence>
<evidence type="ECO:0000256" key="10">
    <source>
        <dbReference type="RuleBase" id="RU003357"/>
    </source>
</evidence>
<dbReference type="Pfam" id="PF00593">
    <property type="entry name" value="TonB_dep_Rec_b-barrel"/>
    <property type="match status" value="1"/>
</dbReference>
<dbReference type="RefSeq" id="WP_182330471.1">
    <property type="nucleotide sequence ID" value="NZ_CP058555.1"/>
</dbReference>
<reference evidence="13 14" key="1">
    <citation type="journal article" date="2020" name="G3 (Bethesda)">
        <title>CeMbio - The Caenorhabditis elegans Microbiome Resource.</title>
        <authorList>
            <person name="Dirksen P."/>
            <person name="Assie A."/>
            <person name="Zimmermann J."/>
            <person name="Zhang F."/>
            <person name="Tietje A.M."/>
            <person name="Marsh S.A."/>
            <person name="Felix M.A."/>
            <person name="Shapira M."/>
            <person name="Kaleta C."/>
            <person name="Schulenburg H."/>
            <person name="Samuel B."/>
        </authorList>
    </citation>
    <scope>NUCLEOTIDE SEQUENCE [LARGE SCALE GENOMIC DNA]</scope>
    <source>
        <strain evidence="13 14">BIGb0170</strain>
    </source>
</reference>
<organism evidence="13 14">
    <name type="scientific">Sphingobacterium paramultivorum</name>
    <dbReference type="NCBI Taxonomy" id="2886510"/>
    <lineage>
        <taxon>Bacteria</taxon>
        <taxon>Pseudomonadati</taxon>
        <taxon>Bacteroidota</taxon>
        <taxon>Sphingobacteriia</taxon>
        <taxon>Sphingobacteriales</taxon>
        <taxon>Sphingobacteriaceae</taxon>
        <taxon>Sphingobacterium</taxon>
    </lineage>
</organism>
<keyword evidence="5" id="KW-0732">Signal</keyword>
<dbReference type="Pfam" id="PF13715">
    <property type="entry name" value="CarbopepD_reg_2"/>
    <property type="match status" value="1"/>
</dbReference>
<dbReference type="Pfam" id="PF07715">
    <property type="entry name" value="Plug"/>
    <property type="match status" value="1"/>
</dbReference>
<comment type="subcellular location">
    <subcellularLocation>
        <location evidence="1">Cell outer membrane</location>
        <topology evidence="1">Multi-pass membrane protein</topology>
    </subcellularLocation>
</comment>
<dbReference type="PANTHER" id="PTHR30069">
    <property type="entry name" value="TONB-DEPENDENT OUTER MEMBRANE RECEPTOR"/>
    <property type="match status" value="1"/>
</dbReference>
<evidence type="ECO:0000256" key="4">
    <source>
        <dbReference type="ARBA" id="ARBA00022692"/>
    </source>
</evidence>
<dbReference type="InterPro" id="IPR008969">
    <property type="entry name" value="CarboxyPept-like_regulatory"/>
</dbReference>
<evidence type="ECO:0000256" key="7">
    <source>
        <dbReference type="ARBA" id="ARBA00023136"/>
    </source>
</evidence>
<dbReference type="EMBL" id="CP058555">
    <property type="protein sequence ID" value="QMV69756.1"/>
    <property type="molecule type" value="Genomic_DNA"/>
</dbReference>
<evidence type="ECO:0000256" key="5">
    <source>
        <dbReference type="ARBA" id="ARBA00022729"/>
    </source>
</evidence>